<dbReference type="SUPFAM" id="SSF117289">
    <property type="entry name" value="Nucleoporin domain"/>
    <property type="match status" value="1"/>
</dbReference>
<feature type="compositionally biased region" description="Low complexity" evidence="4">
    <location>
        <begin position="1310"/>
        <end position="1321"/>
    </location>
</feature>
<feature type="region of interest" description="Disordered" evidence="4">
    <location>
        <begin position="1764"/>
        <end position="1788"/>
    </location>
</feature>
<keyword evidence="7" id="KW-1185">Reference proteome</keyword>
<evidence type="ECO:0000256" key="4">
    <source>
        <dbReference type="SAM" id="MobiDB-lite"/>
    </source>
</evidence>
<feature type="compositionally biased region" description="Polar residues" evidence="4">
    <location>
        <begin position="1926"/>
        <end position="1939"/>
    </location>
</feature>
<dbReference type="PANTHER" id="PTHR23193:SF46">
    <property type="entry name" value="NUCLEAR PORE COMPLEX PROTEIN NUP214"/>
    <property type="match status" value="1"/>
</dbReference>
<feature type="region of interest" description="Disordered" evidence="4">
    <location>
        <begin position="1853"/>
        <end position="1872"/>
    </location>
</feature>
<comment type="caution">
    <text evidence="6">The sequence shown here is derived from an EMBL/GenBank/DDBJ whole genome shotgun (WGS) entry which is preliminary data.</text>
</comment>
<dbReference type="InterPro" id="IPR026054">
    <property type="entry name" value="Nucleoporin"/>
</dbReference>
<feature type="region of interest" description="Disordered" evidence="4">
    <location>
        <begin position="1926"/>
        <end position="1952"/>
    </location>
</feature>
<keyword evidence="2" id="KW-0813">Transport</keyword>
<feature type="compositionally biased region" description="Low complexity" evidence="4">
    <location>
        <begin position="1940"/>
        <end position="1952"/>
    </location>
</feature>
<evidence type="ECO:0000259" key="5">
    <source>
        <dbReference type="Pfam" id="PF16755"/>
    </source>
</evidence>
<dbReference type="Gene3D" id="2.130.10.10">
    <property type="entry name" value="YVTN repeat-like/Quinoprotein amine dehydrogenase"/>
    <property type="match status" value="1"/>
</dbReference>
<dbReference type="Proteomes" id="UP001431783">
    <property type="component" value="Unassembled WGS sequence"/>
</dbReference>
<feature type="region of interest" description="Disordered" evidence="4">
    <location>
        <begin position="1310"/>
        <end position="1342"/>
    </location>
</feature>
<dbReference type="GO" id="GO:0006405">
    <property type="term" value="P:RNA export from nucleus"/>
    <property type="evidence" value="ECO:0007669"/>
    <property type="project" value="TreeGrafter"/>
</dbReference>
<dbReference type="GO" id="GO:0005643">
    <property type="term" value="C:nuclear pore"/>
    <property type="evidence" value="ECO:0007669"/>
    <property type="project" value="TreeGrafter"/>
</dbReference>
<dbReference type="GO" id="GO:0006606">
    <property type="term" value="P:protein import into nucleus"/>
    <property type="evidence" value="ECO:0007669"/>
    <property type="project" value="TreeGrafter"/>
</dbReference>
<keyword evidence="3" id="KW-0539">Nucleus</keyword>
<dbReference type="InterPro" id="IPR039462">
    <property type="entry name" value="Nup159/Nup146_N"/>
</dbReference>
<dbReference type="InterPro" id="IPR015943">
    <property type="entry name" value="WD40/YVTN_repeat-like_dom_sf"/>
</dbReference>
<feature type="compositionally biased region" description="Polar residues" evidence="4">
    <location>
        <begin position="1261"/>
        <end position="1275"/>
    </location>
</feature>
<organism evidence="6 7">
    <name type="scientific">Henosepilachna vigintioctopunctata</name>
    <dbReference type="NCBI Taxonomy" id="420089"/>
    <lineage>
        <taxon>Eukaryota</taxon>
        <taxon>Metazoa</taxon>
        <taxon>Ecdysozoa</taxon>
        <taxon>Arthropoda</taxon>
        <taxon>Hexapoda</taxon>
        <taxon>Insecta</taxon>
        <taxon>Pterygota</taxon>
        <taxon>Neoptera</taxon>
        <taxon>Endopterygota</taxon>
        <taxon>Coleoptera</taxon>
        <taxon>Polyphaga</taxon>
        <taxon>Cucujiformia</taxon>
        <taxon>Coccinelloidea</taxon>
        <taxon>Coccinellidae</taxon>
        <taxon>Epilachninae</taxon>
        <taxon>Epilachnini</taxon>
        <taxon>Henosepilachna</taxon>
    </lineage>
</organism>
<feature type="compositionally biased region" description="Low complexity" evidence="4">
    <location>
        <begin position="1235"/>
        <end position="1260"/>
    </location>
</feature>
<accession>A0AAW1U6W9</accession>
<reference evidence="6 7" key="1">
    <citation type="submission" date="2023-03" db="EMBL/GenBank/DDBJ databases">
        <title>Genome insight into feeding habits of ladybird beetles.</title>
        <authorList>
            <person name="Li H.-S."/>
            <person name="Huang Y.-H."/>
            <person name="Pang H."/>
        </authorList>
    </citation>
    <scope>NUCLEOTIDE SEQUENCE [LARGE SCALE GENOMIC DNA]</scope>
    <source>
        <strain evidence="6">SYSU_2023b</strain>
        <tissue evidence="6">Whole body</tissue>
    </source>
</reference>
<proteinExistence type="predicted"/>
<feature type="domain" description="Nucleoporin Nup159/Nup146 N-terminal" evidence="5">
    <location>
        <begin position="82"/>
        <end position="377"/>
    </location>
</feature>
<evidence type="ECO:0000256" key="1">
    <source>
        <dbReference type="ARBA" id="ARBA00004123"/>
    </source>
</evidence>
<evidence type="ECO:0000256" key="3">
    <source>
        <dbReference type="ARBA" id="ARBA00023242"/>
    </source>
</evidence>
<evidence type="ECO:0000313" key="6">
    <source>
        <dbReference type="EMBL" id="KAK9879386.1"/>
    </source>
</evidence>
<sequence>MLKVASDPIDVQDFQFKLQCRLKIFNNAEGILNKNASNLIASASRFGLLFVGCNSPQFKVIRFASVESYSSPHPVGNYSRREVTLPSNPQHISINCDHTILSVVIERDNCPVVILYDVKSFLSHNITILNEIRLSTTQGVKILAANWHPTVATIFTDCKTDGSLGVYELKGKSVEIKKLPAEATATCFCWSPKGKQIAVGSKDGKLTHYKPDLKAVKVINTPPFEVPHSMISVQWISTFQFIGIFKPLSNSEDQCSIISIDAPKAGNPTFTNFYDICYSNGNFRSPQFYMIFEPHWNILIVASSNSMEVGVLALSGDSWVQWTLPDSARAELPLDENREETYPLGIAIDTSSVKPVPWGESSLQPTPSLLLLSHQGIMCCFKIINLKEGTAGINSPPENLTDLSGSGIFTTGDITVSKPVLDNSNMPPQNTQPPAVQNISEQSSSKQVQKEIKPIQNMFGMNSVFQNNDGSKQTPQIKFQTQIVDSHSSQRALIPNVSQSVDNASSTNLFGGQVTITPANYKELSSKSMTSTKGSILIKSMNPAPSKLVTSDVPVTSVFTTTKSTDQHIVSLSTGEPQTQHKVIIPASVNQVSLRNVSSANQPEIEQEKGEDMEKILNHMIQMECAALEKELKIILFRGKNIRINLDPQIMDIIVNQTRVIDDFIVELIETSESQSSEIHVLKQNTVQSWAWLEEAKSRLREYQSEELSALLKSKPLDSVSEKHLYTLIQMEYYLDSQLSQAHKALDEQWDKFQEYCRKVNRVQLPTMEAIFQTMVKQNAILQKHDVLLKYIASQIRGKKRIGDQISLFNPLSRNRSLEDSFQNLKLQPEDIYQIYYKKVMNRVKPIPQNKSKQLRRILQNRDVSHVKVNSQVPKSILQRTPEKRDTSIFVHMTPTAKQSEKPAKTLNFYQSTPLNITSNPTTQIPKNSALSAFASTNTAITSAKSSSIYMSTSGTESGKDNVINMRSDKGFHAALVKTTEHETGNFSFNSTPKSTHNVEESNGILKEKPGSTNFGDVIFRKEHSTAASTSLLGLMLQSKSTFSQSDTKPLLISTKSNTGTRNENPASCDILRSSSDINIEQSSTSNSASQSIFSSAFSKLAPSISTTLPASTTPSKSTVAFGVPNSSSLIVKSTEKSVESSCPPASTKLNLSSSTITVSTSTKSSFFTPITSGHLNIPSSSQQVPIVNSSSSKPSAFSPLIMPQSNINNLSTSTSVTTSTTGISIFGKPLIVNSTSSSSSTSSQPTLSTPQQNTSSTQLKPISTPNDSTAGLSSTMSIFGKSEVMPSSSTGGSSSFSFLSGIKSAVSSSSTSQVGSNISNTTRTEISTGNENALKPLTSQHMLSDSVSTSVNACPTSTNNIQISNTSTSSSIFGTANTTTTQIFGTTVNSSNIFGPKTTTSTIFTSTSNSGSGIFSANMFSPQTTSASQIFSSSSNTTSSIFSTKSTVSPITPSTASSIFGSVSTTSCSILSTSESSSSKTVQSKFNTDTNSSPFSSAGSIFGGSVSGVTSASSNSLFSNTAVTNNKSIFNNMVTSNQQTIANDMGFVTSSSVVTTASTSSTSIFGNVAVSASPFGLVTSASLPFNASTTSSASVFGGSISFGTPPTSASTSSFGSFTSPFGVPSTSASIFGSSTTSSSLFGNGSSSAGSNNFGTTPTSSATPFASTSTNTPFGKPVFGQPFSTTGFNTTQTTSPSVFGQSMSGTTPIFGNVFGATTTSSTFGSAPFGTTSSGDNSSLFGSSKNIFGGSNTDNSSGSFGFGSLNVGTSSQNQEQTSGSATKSPFGGGSFSNSSTTGSIFGTSSFGSTSGGSIFGQSTFASSSNFGATPQQSGPFTGGAGSVSQAGFGTAPAFQKPAGFGTQSPFGGSPAFGTAPTFGGAPAFGNTSTFGSPNKVFGSASPAGVFGTNSEQSSGFGNLANQNTIGFGNLAQNANNPGQNSSFSGSSSFSNWR</sequence>
<dbReference type="EMBL" id="JARQZJ010000062">
    <property type="protein sequence ID" value="KAK9879386.1"/>
    <property type="molecule type" value="Genomic_DNA"/>
</dbReference>
<evidence type="ECO:0000256" key="2">
    <source>
        <dbReference type="ARBA" id="ARBA00022448"/>
    </source>
</evidence>
<dbReference type="Pfam" id="PF16755">
    <property type="entry name" value="Beta-prop_NUP159_NUP214"/>
    <property type="match status" value="1"/>
</dbReference>
<feature type="region of interest" description="Disordered" evidence="4">
    <location>
        <begin position="1235"/>
        <end position="1275"/>
    </location>
</feature>
<gene>
    <name evidence="6" type="ORF">WA026_006456</name>
</gene>
<feature type="compositionally biased region" description="Polar residues" evidence="4">
    <location>
        <begin position="1322"/>
        <end position="1342"/>
    </location>
</feature>
<feature type="compositionally biased region" description="Polar residues" evidence="4">
    <location>
        <begin position="1766"/>
        <end position="1782"/>
    </location>
</feature>
<name>A0AAW1U6W9_9CUCU</name>
<dbReference type="GO" id="GO:0008139">
    <property type="term" value="F:nuclear localization sequence binding"/>
    <property type="evidence" value="ECO:0007669"/>
    <property type="project" value="TreeGrafter"/>
</dbReference>
<dbReference type="PANTHER" id="PTHR23193">
    <property type="entry name" value="NUCLEAR PORE COMPLEX PROTEIN NUP"/>
    <property type="match status" value="1"/>
</dbReference>
<evidence type="ECO:0000313" key="7">
    <source>
        <dbReference type="Proteomes" id="UP001431783"/>
    </source>
</evidence>
<comment type="subcellular location">
    <subcellularLocation>
        <location evidence="1">Nucleus</location>
    </subcellularLocation>
</comment>
<dbReference type="GO" id="GO:0017056">
    <property type="term" value="F:structural constituent of nuclear pore"/>
    <property type="evidence" value="ECO:0007669"/>
    <property type="project" value="TreeGrafter"/>
</dbReference>
<protein>
    <recommendedName>
        <fullName evidence="5">Nucleoporin Nup159/Nup146 N-terminal domain-containing protein</fullName>
    </recommendedName>
</protein>